<feature type="transmembrane region" description="Helical" evidence="9">
    <location>
        <begin position="86"/>
        <end position="107"/>
    </location>
</feature>
<comment type="caution">
    <text evidence="11">The sequence shown here is derived from an EMBL/GenBank/DDBJ whole genome shotgun (WGS) entry which is preliminary data.</text>
</comment>
<feature type="transmembrane region" description="Helical" evidence="9">
    <location>
        <begin position="127"/>
        <end position="148"/>
    </location>
</feature>
<evidence type="ECO:0000313" key="11">
    <source>
        <dbReference type="EMBL" id="GEN36341.1"/>
    </source>
</evidence>
<feature type="domain" description="Tripartite ATP-independent periplasmic transporters DctQ component" evidence="10">
    <location>
        <begin position="23"/>
        <end position="151"/>
    </location>
</feature>
<name>A0A511VD47_9BACL</name>
<dbReference type="GO" id="GO:0015740">
    <property type="term" value="P:C4-dicarboxylate transport"/>
    <property type="evidence" value="ECO:0007669"/>
    <property type="project" value="TreeGrafter"/>
</dbReference>
<evidence type="ECO:0000256" key="3">
    <source>
        <dbReference type="ARBA" id="ARBA00022475"/>
    </source>
</evidence>
<evidence type="ECO:0000256" key="8">
    <source>
        <dbReference type="ARBA" id="ARBA00038436"/>
    </source>
</evidence>
<dbReference type="PANTHER" id="PTHR35011:SF2">
    <property type="entry name" value="2,3-DIKETO-L-GULONATE TRAP TRANSPORTER SMALL PERMEASE PROTEIN YIAM"/>
    <property type="match status" value="1"/>
</dbReference>
<dbReference type="RefSeq" id="WP_371863582.1">
    <property type="nucleotide sequence ID" value="NZ_BJXX01000181.1"/>
</dbReference>
<gene>
    <name evidence="11" type="ORF">ADA01nite_38010</name>
</gene>
<feature type="transmembrane region" description="Helical" evidence="9">
    <location>
        <begin position="12"/>
        <end position="35"/>
    </location>
</feature>
<keyword evidence="7 9" id="KW-0472">Membrane</keyword>
<proteinExistence type="inferred from homology"/>
<evidence type="ECO:0000256" key="9">
    <source>
        <dbReference type="SAM" id="Phobius"/>
    </source>
</evidence>
<accession>A0A511VD47</accession>
<evidence type="ECO:0000256" key="4">
    <source>
        <dbReference type="ARBA" id="ARBA00022519"/>
    </source>
</evidence>
<reference evidence="11 12" key="1">
    <citation type="submission" date="2019-07" db="EMBL/GenBank/DDBJ databases">
        <title>Whole genome shotgun sequence of Aneurinibacillus danicus NBRC 102444.</title>
        <authorList>
            <person name="Hosoyama A."/>
            <person name="Uohara A."/>
            <person name="Ohji S."/>
            <person name="Ichikawa N."/>
        </authorList>
    </citation>
    <scope>NUCLEOTIDE SEQUENCE [LARGE SCALE GENOMIC DNA]</scope>
    <source>
        <strain evidence="11 12">NBRC 102444</strain>
    </source>
</reference>
<evidence type="ECO:0000259" key="10">
    <source>
        <dbReference type="Pfam" id="PF04290"/>
    </source>
</evidence>
<evidence type="ECO:0000313" key="12">
    <source>
        <dbReference type="Proteomes" id="UP000321157"/>
    </source>
</evidence>
<keyword evidence="6 9" id="KW-1133">Transmembrane helix</keyword>
<dbReference type="PANTHER" id="PTHR35011">
    <property type="entry name" value="2,3-DIKETO-L-GULONATE TRAP TRANSPORTER SMALL PERMEASE PROTEIN YIAM"/>
    <property type="match status" value="1"/>
</dbReference>
<comment type="similarity">
    <text evidence="8">Belongs to the TRAP transporter small permease family.</text>
</comment>
<dbReference type="InterPro" id="IPR007387">
    <property type="entry name" value="TRAP_DctQ"/>
</dbReference>
<dbReference type="InterPro" id="IPR055348">
    <property type="entry name" value="DctQ"/>
</dbReference>
<dbReference type="EMBL" id="BJXX01000181">
    <property type="protein sequence ID" value="GEN36341.1"/>
    <property type="molecule type" value="Genomic_DNA"/>
</dbReference>
<evidence type="ECO:0000256" key="2">
    <source>
        <dbReference type="ARBA" id="ARBA00022448"/>
    </source>
</evidence>
<sequence>MQKVGKTFSTILNIAIALSLALMAILVFGNVVLRYAFNSGITWSEEMSRFLFVWMVFLGAIAALKDNMHLGMDIVINFLPKAAKKAAFLLSNALVLYVLWLLLDGSWKMTVLNMNSTAPATGMPLSYLYGIGIVTSISMAVIILINLYRALFFKDKNTPLAMISQTDEVVQEVSNVQDKHYSLKMDRPSEKVGG</sequence>
<dbReference type="AlphaFoldDB" id="A0A511VD47"/>
<keyword evidence="12" id="KW-1185">Reference proteome</keyword>
<evidence type="ECO:0000256" key="5">
    <source>
        <dbReference type="ARBA" id="ARBA00022692"/>
    </source>
</evidence>
<dbReference type="Pfam" id="PF04290">
    <property type="entry name" value="DctQ"/>
    <property type="match status" value="1"/>
</dbReference>
<keyword evidence="3" id="KW-1003">Cell membrane</keyword>
<evidence type="ECO:0000256" key="6">
    <source>
        <dbReference type="ARBA" id="ARBA00022989"/>
    </source>
</evidence>
<keyword evidence="4" id="KW-0997">Cell inner membrane</keyword>
<keyword evidence="2" id="KW-0813">Transport</keyword>
<keyword evidence="5 9" id="KW-0812">Transmembrane</keyword>
<organism evidence="11 12">
    <name type="scientific">Aneurinibacillus danicus</name>
    <dbReference type="NCBI Taxonomy" id="267746"/>
    <lineage>
        <taxon>Bacteria</taxon>
        <taxon>Bacillati</taxon>
        <taxon>Bacillota</taxon>
        <taxon>Bacilli</taxon>
        <taxon>Bacillales</taxon>
        <taxon>Paenibacillaceae</taxon>
        <taxon>Aneurinibacillus group</taxon>
        <taxon>Aneurinibacillus</taxon>
    </lineage>
</organism>
<dbReference type="GO" id="GO:0022857">
    <property type="term" value="F:transmembrane transporter activity"/>
    <property type="evidence" value="ECO:0007669"/>
    <property type="project" value="TreeGrafter"/>
</dbReference>
<dbReference type="Proteomes" id="UP000321157">
    <property type="component" value="Unassembled WGS sequence"/>
</dbReference>
<comment type="subcellular location">
    <subcellularLocation>
        <location evidence="1">Cell inner membrane</location>
        <topology evidence="1">Multi-pass membrane protein</topology>
    </subcellularLocation>
</comment>
<dbReference type="GO" id="GO:0005886">
    <property type="term" value="C:plasma membrane"/>
    <property type="evidence" value="ECO:0007669"/>
    <property type="project" value="UniProtKB-SubCell"/>
</dbReference>
<evidence type="ECO:0000256" key="1">
    <source>
        <dbReference type="ARBA" id="ARBA00004429"/>
    </source>
</evidence>
<evidence type="ECO:0000256" key="7">
    <source>
        <dbReference type="ARBA" id="ARBA00023136"/>
    </source>
</evidence>
<protein>
    <recommendedName>
        <fullName evidence="10">Tripartite ATP-independent periplasmic transporters DctQ component domain-containing protein</fullName>
    </recommendedName>
</protein>
<feature type="transmembrane region" description="Helical" evidence="9">
    <location>
        <begin position="47"/>
        <end position="65"/>
    </location>
</feature>